<dbReference type="Proteomes" id="UP001147700">
    <property type="component" value="Unassembled WGS sequence"/>
</dbReference>
<evidence type="ECO:0000313" key="1">
    <source>
        <dbReference type="EMBL" id="MDA0137259.1"/>
    </source>
</evidence>
<accession>A0ABT4RFD1</accession>
<dbReference type="EMBL" id="JAPCID010000008">
    <property type="protein sequence ID" value="MDA0137259.1"/>
    <property type="molecule type" value="Genomic_DNA"/>
</dbReference>
<keyword evidence="2" id="KW-1185">Reference proteome</keyword>
<evidence type="ECO:0000313" key="2">
    <source>
        <dbReference type="Proteomes" id="UP001147700"/>
    </source>
</evidence>
<name>A0ABT4RFD1_9ACTN</name>
<organism evidence="1 2">
    <name type="scientific">Solirubrobacter deserti</name>
    <dbReference type="NCBI Taxonomy" id="2282478"/>
    <lineage>
        <taxon>Bacteria</taxon>
        <taxon>Bacillati</taxon>
        <taxon>Actinomycetota</taxon>
        <taxon>Thermoleophilia</taxon>
        <taxon>Solirubrobacterales</taxon>
        <taxon>Solirubrobacteraceae</taxon>
        <taxon>Solirubrobacter</taxon>
    </lineage>
</organism>
<proteinExistence type="predicted"/>
<dbReference type="RefSeq" id="WP_202957080.1">
    <property type="nucleotide sequence ID" value="NZ_JAPCID010000008.1"/>
</dbReference>
<protein>
    <submittedName>
        <fullName evidence="1">Uncharacterized protein</fullName>
    </submittedName>
</protein>
<reference evidence="1" key="1">
    <citation type="submission" date="2022-10" db="EMBL/GenBank/DDBJ databases">
        <title>The WGS of Solirubrobacter sp. CPCC 204708.</title>
        <authorList>
            <person name="Jiang Z."/>
        </authorList>
    </citation>
    <scope>NUCLEOTIDE SEQUENCE</scope>
    <source>
        <strain evidence="1">CPCC 204708</strain>
    </source>
</reference>
<comment type="caution">
    <text evidence="1">The sequence shown here is derived from an EMBL/GenBank/DDBJ whole genome shotgun (WGS) entry which is preliminary data.</text>
</comment>
<sequence>MILTLLTRAPEHRDADLSPTARDVILASVTGAPADTAPASPATAAITLPAALALDPGPLSKTEVALMRDWLERLTGPS</sequence>
<gene>
    <name evidence="1" type="ORF">OJ962_07125</name>
</gene>